<dbReference type="Pfam" id="PF21602">
    <property type="entry name" value="GldM_3rd"/>
    <property type="match status" value="1"/>
</dbReference>
<dbReference type="InterPro" id="IPR048405">
    <property type="entry name" value="GldM_Ig-like-1"/>
</dbReference>
<dbReference type="AlphaFoldDB" id="A0A1B1Y8L4"/>
<dbReference type="EMBL" id="CP014224">
    <property type="protein sequence ID" value="ANW97058.1"/>
    <property type="molecule type" value="Genomic_DNA"/>
</dbReference>
<dbReference type="InterPro" id="IPR022719">
    <property type="entry name" value="Motility-assoc_prot_GldM_C"/>
</dbReference>
<dbReference type="STRING" id="1790137.AXE80_12515"/>
<evidence type="ECO:0000313" key="5">
    <source>
        <dbReference type="EMBL" id="ANW97058.1"/>
    </source>
</evidence>
<dbReference type="Proteomes" id="UP000092967">
    <property type="component" value="Chromosome"/>
</dbReference>
<dbReference type="InterPro" id="IPR022720">
    <property type="entry name" value="Motility-assoc_prot_GldM_N"/>
</dbReference>
<dbReference type="Pfam" id="PF21601">
    <property type="entry name" value="GldM_2nd"/>
    <property type="match status" value="1"/>
</dbReference>
<accession>A0A1B1Y8L4</accession>
<feature type="domain" description="Gliding motility-associated protein GldM first immunoglobulin-like" evidence="3">
    <location>
        <begin position="225"/>
        <end position="327"/>
    </location>
</feature>
<dbReference type="InterPro" id="IPR048406">
    <property type="entry name" value="GldM_Ig-like-2"/>
</dbReference>
<feature type="domain" description="Gliding motility-associated protein GldM C-terminal" evidence="1">
    <location>
        <begin position="414"/>
        <end position="518"/>
    </location>
</feature>
<organism evidence="5 6">
    <name type="scientific">Wenyingzhuangia fucanilytica</name>
    <dbReference type="NCBI Taxonomy" id="1790137"/>
    <lineage>
        <taxon>Bacteria</taxon>
        <taxon>Pseudomonadati</taxon>
        <taxon>Bacteroidota</taxon>
        <taxon>Flavobacteriia</taxon>
        <taxon>Flavobacteriales</taxon>
        <taxon>Flavobacteriaceae</taxon>
        <taxon>Wenyingzhuangia</taxon>
    </lineage>
</organism>
<dbReference type="RefSeq" id="WP_068827870.1">
    <property type="nucleotide sequence ID" value="NZ_CP014224.1"/>
</dbReference>
<proteinExistence type="predicted"/>
<evidence type="ECO:0008006" key="7">
    <source>
        <dbReference type="Google" id="ProtNLM"/>
    </source>
</evidence>
<dbReference type="NCBIfam" id="TIGR03517">
    <property type="entry name" value="GldM_gliding"/>
    <property type="match status" value="1"/>
</dbReference>
<dbReference type="InterPro" id="IPR019859">
    <property type="entry name" value="Motility-assoc_prot_GldM"/>
</dbReference>
<evidence type="ECO:0000259" key="2">
    <source>
        <dbReference type="Pfam" id="PF12081"/>
    </source>
</evidence>
<evidence type="ECO:0000259" key="1">
    <source>
        <dbReference type="Pfam" id="PF12080"/>
    </source>
</evidence>
<name>A0A1B1Y8L4_9FLAO</name>
<dbReference type="Pfam" id="PF12080">
    <property type="entry name" value="GldM_4th"/>
    <property type="match status" value="1"/>
</dbReference>
<dbReference type="OrthoDB" id="1490890at2"/>
<dbReference type="Pfam" id="PF12081">
    <property type="entry name" value="GldM_1st"/>
    <property type="match status" value="1"/>
</dbReference>
<feature type="domain" description="Gliding motility-associated protein GldM N-terminal" evidence="2">
    <location>
        <begin position="31"/>
        <end position="221"/>
    </location>
</feature>
<protein>
    <recommendedName>
        <fullName evidence="7">Gliding motility protein GldM</fullName>
    </recommendedName>
</protein>
<keyword evidence="6" id="KW-1185">Reference proteome</keyword>
<gene>
    <name evidence="5" type="ORF">AXE80_12515</name>
</gene>
<evidence type="ECO:0000259" key="3">
    <source>
        <dbReference type="Pfam" id="PF21601"/>
    </source>
</evidence>
<reference evidence="5 6" key="1">
    <citation type="submission" date="2016-02" db="EMBL/GenBank/DDBJ databases">
        <authorList>
            <person name="Wen L."/>
            <person name="He K."/>
            <person name="Yang H."/>
        </authorList>
    </citation>
    <scope>NUCLEOTIDE SEQUENCE [LARGE SCALE GENOMIC DNA]</scope>
    <source>
        <strain evidence="5 6">CZ1127</strain>
    </source>
</reference>
<sequence length="520" mass="55821">MAGAKLSPRQKMINLMYLVLLALLAMQVSVEVMEAFSKMYERSEDAIEQGIEKNKATLADLQQLSKENPAQYAEIFQTATKVESLSKDFIAEIGVLKNKIKEANPVDPETGELPAKEMGKGDLMDEFLFVGGKNNKAGDKFVAAVDTYREEMLKLISAYPNIVNQINASFETKPTKVNGANKSWLDYNFKGIPTIGTIAILSSMESTVLNIENETLTNFVSGRLKKATSANNLKALVIPSKTAFFEGEKFEGEVLLASRDDSKVPNKVVINGKTLDLNDTKVFNNGVVSLALPSGKVGENTIVGEFTFIENGKEVKIPVNSNYAVVPKPSGAVISADKMNVVYRGIENPITISMAGINANKINASATGLRRVSGSSYILRPGGGTSVQINVTGTTDSGETIKSAPVTFRIKDIPAPMASIRGEYGSISMPKTSLAKSSVAAGLPDFVFDLKLNVLSFKVKVPGKTTVIVNGDRMNAQAQKAIASASRGDIVTIFGIRAGIVGNSSYKLKEVLPISVEISN</sequence>
<feature type="domain" description="Gliding motility-associated protein GldM second immunoglobulin-like" evidence="4">
    <location>
        <begin position="332"/>
        <end position="411"/>
    </location>
</feature>
<evidence type="ECO:0000313" key="6">
    <source>
        <dbReference type="Proteomes" id="UP000092967"/>
    </source>
</evidence>
<evidence type="ECO:0000259" key="4">
    <source>
        <dbReference type="Pfam" id="PF21602"/>
    </source>
</evidence>
<dbReference type="KEGG" id="wfu:AXE80_12515"/>